<dbReference type="PANTHER" id="PTHR11017">
    <property type="entry name" value="LEUCINE-RICH REPEAT-CONTAINING PROTEIN"/>
    <property type="match status" value="1"/>
</dbReference>
<dbReference type="EMBL" id="QZWG01000005">
    <property type="protein sequence ID" value="RZC12784.1"/>
    <property type="molecule type" value="Genomic_DNA"/>
</dbReference>
<keyword evidence="8" id="KW-0539">Nucleus</keyword>
<gene>
    <name evidence="11" type="ORF">D0Y65_012510</name>
</gene>
<dbReference type="GO" id="GO:0003700">
    <property type="term" value="F:DNA-binding transcription factor activity"/>
    <property type="evidence" value="ECO:0007669"/>
    <property type="project" value="InterPro"/>
</dbReference>
<dbReference type="InterPro" id="IPR042197">
    <property type="entry name" value="Apaf_helical"/>
</dbReference>
<dbReference type="InterPro" id="IPR003591">
    <property type="entry name" value="Leu-rich_rpt_typical-subtyp"/>
</dbReference>
<dbReference type="Pfam" id="PF23598">
    <property type="entry name" value="LRR_14"/>
    <property type="match status" value="1"/>
</dbReference>
<dbReference type="Proteomes" id="UP000289340">
    <property type="component" value="Chromosome 5"/>
</dbReference>
<evidence type="ECO:0000256" key="4">
    <source>
        <dbReference type="ARBA" id="ARBA00022821"/>
    </source>
</evidence>
<dbReference type="Gene3D" id="1.10.8.430">
    <property type="entry name" value="Helical domain of apoptotic protease-activating factors"/>
    <property type="match status" value="1"/>
</dbReference>
<feature type="domain" description="WRKY" evidence="10">
    <location>
        <begin position="1270"/>
        <end position="1333"/>
    </location>
</feature>
<dbReference type="PANTHER" id="PTHR11017:SF544">
    <property type="entry name" value="ADP-RIBOSYL CYCLASE_CYCLIC ADP-RIBOSE HYDROLASE"/>
    <property type="match status" value="1"/>
</dbReference>
<dbReference type="InterPro" id="IPR032675">
    <property type="entry name" value="LRR_dom_sf"/>
</dbReference>
<evidence type="ECO:0000256" key="8">
    <source>
        <dbReference type="ARBA" id="ARBA00023242"/>
    </source>
</evidence>
<evidence type="ECO:0000313" key="11">
    <source>
        <dbReference type="EMBL" id="RZC12784.1"/>
    </source>
</evidence>
<reference evidence="11 12" key="1">
    <citation type="submission" date="2018-09" db="EMBL/GenBank/DDBJ databases">
        <title>A high-quality reference genome of wild soybean provides a powerful tool to mine soybean genomes.</title>
        <authorList>
            <person name="Xie M."/>
            <person name="Chung C.Y.L."/>
            <person name="Li M.-W."/>
            <person name="Wong F.-L."/>
            <person name="Chan T.-F."/>
            <person name="Lam H.-M."/>
        </authorList>
    </citation>
    <scope>NUCLEOTIDE SEQUENCE [LARGE SCALE GENOMIC DNA]</scope>
    <source>
        <strain evidence="12">cv. W05</strain>
        <tissue evidence="11">Hypocotyl of etiolated seedlings</tissue>
    </source>
</reference>
<dbReference type="SUPFAM" id="SSF52058">
    <property type="entry name" value="L domain-like"/>
    <property type="match status" value="1"/>
</dbReference>
<proteinExistence type="predicted"/>
<evidence type="ECO:0000256" key="3">
    <source>
        <dbReference type="ARBA" id="ARBA00022737"/>
    </source>
</evidence>
<dbReference type="GO" id="GO:0043565">
    <property type="term" value="F:sequence-specific DNA binding"/>
    <property type="evidence" value="ECO:0007669"/>
    <property type="project" value="InterPro"/>
</dbReference>
<feature type="domain" description="TIR" evidence="9">
    <location>
        <begin position="12"/>
        <end position="172"/>
    </location>
</feature>
<keyword evidence="2" id="KW-0433">Leucine-rich repeat</keyword>
<dbReference type="Pfam" id="PF01582">
    <property type="entry name" value="TIR"/>
    <property type="match status" value="1"/>
</dbReference>
<dbReference type="Gene3D" id="3.80.10.10">
    <property type="entry name" value="Ribonuclease Inhibitor"/>
    <property type="match status" value="2"/>
</dbReference>
<keyword evidence="7" id="KW-0804">Transcription</keyword>
<dbReference type="SMART" id="SM00774">
    <property type="entry name" value="WRKY"/>
    <property type="match status" value="1"/>
</dbReference>
<keyword evidence="4" id="KW-0611">Plant defense</keyword>
<keyword evidence="5" id="KW-0805">Transcription regulation</keyword>
<dbReference type="GO" id="GO:0005634">
    <property type="term" value="C:nucleus"/>
    <property type="evidence" value="ECO:0007669"/>
    <property type="project" value="UniProtKB-SubCell"/>
</dbReference>
<sequence length="1355" mass="155649">MASSALTQSSSFSYDVFLSFHATDTRSNFTDFLFQALIRKGIVAFKDESRAPDQAIEGSRLFIVVLSKNYAFSTQCLRELSQIFHCVEFSPRRVLPIFYDVDPSDVRKQTGWYEKAFSKYEERFLVNKKGMETVQTWRKALTQVANLSGWYIRNKPQYTEIEEFVQYTISILSSKFSTLQNKAEGTLSDKDEFSYNELSGEAEGTLSDKDEFSYNELSGEAEGTLSDKDEFSYNELSGLMRIRDFISLVLTYPVKLVEEDILRSWISAFPEWKAQLLSTGDDTVMDKPWCVLTKKALGSMKGFMPMEIISKVERGRRSIFSRNDVEAIPEAILHQTVDLAVNQLIQTLFCGDYCSRYIRLLTRNLAEKRYVVDKIVAAVEDKHNMFGIDKDFLRALWINASTYETDAEFRVQEEINTMMEVDDMWPMEVDNMLGTLFIEEKMGSNGQLVIVVDADSNKKLDLQKLRFPTGIVVLITTEPSTQAEKDGDFRIACTMDLNIWTQDHLLPWKVFCSYVGSCISSSMVSSSMAIQKIAVEIVKECHGHLLAIVLLSKYLMYVQDFKQWELALDKLSSLNPSYDYQDSDRIGISRVMVNAFVNIIWEDIDDAQKLCLELSLPVHNIKNGVRDDILVSDWAKIILGYTQELGEYRRQLQYHMKELLDRFVLLKYESGDVYLPIETYDIIKSLHTSKPSILRHGALGLTEPPYIGRWHSLIRIELMDNKICELPQSPDCPKLKVLLLQGNVDLMDIPDSFFNHMPLLQHLDLSYTSIRDLPPSVSKLIQLQKFYLRGCDLFMELPHQIGQLKNLKELDLDGTLITHLPIEIRELINLQILSLCFDGTSRSTIIPPGLVSNLTQLNYLSINVDPEDEQWNENVISVLGEIFFGLWNLQRLSIYIPKADLLEFIPAEKSLNFRLVVGQHMRRLISRVPPELETKFKHCDYSIKFVNGVNIPNGVKMNLGRFKALYLDRHMTIKSLSDFDLRNLWGLEVCILAECNEMETIVSGSNSPDGPASLMLKFLSVFYMKNLRSVCEGSSPFFLFLKSIALHTCPMLTTIFTLDSLKKLSFLEEIIVEDCPKLTTLISHATPEQKPVFFLPKLRIISLLYLPELVNIFNGMHVGPFIEEMIFYYCPRLQSLSKSELSSKSLKIIKGESIWWEALKWNEAEWGDAGRPNYFERIFSPINEEADMMNQLAALQETQLNEYHNTTYQGISSSKQSIAKILAPVSSVGRGSSNSEAQKRKVVAEPKIFQEVTKKGYKRREVWTAKIRVNAEGCYDDGYIWRKYGKKQILGAKYPREYYRCAHKFVHWCPARKRVQRLDENPATIEIIYEHRHTCAREQNLIIKSGDEASQSCKL</sequence>
<dbReference type="InterPro" id="IPR055414">
    <property type="entry name" value="LRR_R13L4/SHOC2-like"/>
</dbReference>
<dbReference type="GO" id="GO:0043531">
    <property type="term" value="F:ADP binding"/>
    <property type="evidence" value="ECO:0007669"/>
    <property type="project" value="InterPro"/>
</dbReference>
<dbReference type="SUPFAM" id="SSF52540">
    <property type="entry name" value="P-loop containing nucleoside triphosphate hydrolases"/>
    <property type="match status" value="1"/>
</dbReference>
<evidence type="ECO:0000256" key="6">
    <source>
        <dbReference type="ARBA" id="ARBA00023125"/>
    </source>
</evidence>
<dbReference type="InterPro" id="IPR003657">
    <property type="entry name" value="WRKY_dom"/>
</dbReference>
<dbReference type="InterPro" id="IPR057135">
    <property type="entry name" value="At4g27190-like_LRR"/>
</dbReference>
<evidence type="ECO:0000256" key="1">
    <source>
        <dbReference type="ARBA" id="ARBA00004123"/>
    </source>
</evidence>
<evidence type="ECO:0000256" key="7">
    <source>
        <dbReference type="ARBA" id="ARBA00023163"/>
    </source>
</evidence>
<comment type="caution">
    <text evidence="11">The sequence shown here is derived from an EMBL/GenBank/DDBJ whole genome shotgun (WGS) entry which is preliminary data.</text>
</comment>
<keyword evidence="6" id="KW-0238">DNA-binding</keyword>
<keyword evidence="12" id="KW-1185">Reference proteome</keyword>
<evidence type="ECO:0000259" key="10">
    <source>
        <dbReference type="PROSITE" id="PS50811"/>
    </source>
</evidence>
<dbReference type="Pfam" id="PF03106">
    <property type="entry name" value="WRKY"/>
    <property type="match status" value="1"/>
</dbReference>
<dbReference type="InterPro" id="IPR000157">
    <property type="entry name" value="TIR_dom"/>
</dbReference>
<dbReference type="SMART" id="SM00255">
    <property type="entry name" value="TIR"/>
    <property type="match status" value="1"/>
</dbReference>
<dbReference type="SUPFAM" id="SSF52200">
    <property type="entry name" value="Toll/Interleukin receptor TIR domain"/>
    <property type="match status" value="1"/>
</dbReference>
<name>A0A445KPS0_GLYSO</name>
<dbReference type="Gene3D" id="2.20.25.80">
    <property type="entry name" value="WRKY domain"/>
    <property type="match status" value="1"/>
</dbReference>
<dbReference type="PROSITE" id="PS50104">
    <property type="entry name" value="TIR"/>
    <property type="match status" value="1"/>
</dbReference>
<dbReference type="Gene3D" id="3.40.50.10140">
    <property type="entry name" value="Toll/interleukin-1 receptor homology (TIR) domain"/>
    <property type="match status" value="1"/>
</dbReference>
<dbReference type="SMART" id="SM00369">
    <property type="entry name" value="LRR_TYP"/>
    <property type="match status" value="2"/>
</dbReference>
<protein>
    <submittedName>
        <fullName evidence="11">Disease resistance protein isoform A</fullName>
    </submittedName>
</protein>
<dbReference type="SUPFAM" id="SSF118290">
    <property type="entry name" value="WRKY DNA-binding domain"/>
    <property type="match status" value="1"/>
</dbReference>
<dbReference type="InterPro" id="IPR027417">
    <property type="entry name" value="P-loop_NTPase"/>
</dbReference>
<evidence type="ECO:0000259" key="9">
    <source>
        <dbReference type="PROSITE" id="PS50104"/>
    </source>
</evidence>
<dbReference type="GO" id="GO:0006952">
    <property type="term" value="P:defense response"/>
    <property type="evidence" value="ECO:0007669"/>
    <property type="project" value="UniProtKB-KW"/>
</dbReference>
<dbReference type="InterPro" id="IPR036576">
    <property type="entry name" value="WRKY_dom_sf"/>
</dbReference>
<keyword evidence="3" id="KW-0677">Repeat</keyword>
<dbReference type="InterPro" id="IPR044974">
    <property type="entry name" value="Disease_R_plants"/>
</dbReference>
<dbReference type="InterPro" id="IPR035897">
    <property type="entry name" value="Toll_tir_struct_dom_sf"/>
</dbReference>
<dbReference type="Pfam" id="PF23247">
    <property type="entry name" value="LRR_RPS2"/>
    <property type="match status" value="1"/>
</dbReference>
<evidence type="ECO:0000256" key="2">
    <source>
        <dbReference type="ARBA" id="ARBA00022614"/>
    </source>
</evidence>
<dbReference type="PROSITE" id="PS50811">
    <property type="entry name" value="WRKY"/>
    <property type="match status" value="1"/>
</dbReference>
<evidence type="ECO:0000313" key="12">
    <source>
        <dbReference type="Proteomes" id="UP000289340"/>
    </source>
</evidence>
<dbReference type="GO" id="GO:0007165">
    <property type="term" value="P:signal transduction"/>
    <property type="evidence" value="ECO:0007669"/>
    <property type="project" value="InterPro"/>
</dbReference>
<comment type="subcellular location">
    <subcellularLocation>
        <location evidence="1">Nucleus</location>
    </subcellularLocation>
</comment>
<dbReference type="GO" id="GO:0051707">
    <property type="term" value="P:response to other organism"/>
    <property type="evidence" value="ECO:0007669"/>
    <property type="project" value="UniProtKB-ARBA"/>
</dbReference>
<organism evidence="11 12">
    <name type="scientific">Glycine soja</name>
    <name type="common">Wild soybean</name>
    <dbReference type="NCBI Taxonomy" id="3848"/>
    <lineage>
        <taxon>Eukaryota</taxon>
        <taxon>Viridiplantae</taxon>
        <taxon>Streptophyta</taxon>
        <taxon>Embryophyta</taxon>
        <taxon>Tracheophyta</taxon>
        <taxon>Spermatophyta</taxon>
        <taxon>Magnoliopsida</taxon>
        <taxon>eudicotyledons</taxon>
        <taxon>Gunneridae</taxon>
        <taxon>Pentapetalae</taxon>
        <taxon>rosids</taxon>
        <taxon>fabids</taxon>
        <taxon>Fabales</taxon>
        <taxon>Fabaceae</taxon>
        <taxon>Papilionoideae</taxon>
        <taxon>50 kb inversion clade</taxon>
        <taxon>NPAAA clade</taxon>
        <taxon>indigoferoid/millettioid clade</taxon>
        <taxon>Phaseoleae</taxon>
        <taxon>Glycine</taxon>
        <taxon>Glycine subgen. Soja</taxon>
    </lineage>
</organism>
<evidence type="ECO:0000256" key="5">
    <source>
        <dbReference type="ARBA" id="ARBA00023015"/>
    </source>
</evidence>
<accession>A0A445KPS0</accession>